<dbReference type="Pfam" id="PF12937">
    <property type="entry name" value="F-box-like"/>
    <property type="match status" value="1"/>
</dbReference>
<dbReference type="HOGENOM" id="CLU_726790_0_0_1"/>
<feature type="non-terminal residue" evidence="3">
    <location>
        <position position="1"/>
    </location>
</feature>
<sequence>TFKERGPRSVSRKRKPYGQNLPIAKRTARGGGEAVYLSDSWTVGLRTMERLRVSPPTVHYCSTRGVFDTQFPLTPSVNFSPEETGDSFGATEASSRPDRSGRPWIHLLPHELLLLIFQFYAGMHTPVRNLVRLKLVCKLWQHIVEGTPSLWCWISAKEALPRVRKALAMAKDVPLEIRYPEKGAKTKQENFFAEIRGSITHWRSFVVSTGNTDSVVAVLRSAVAPNIETFHLYGSYRWNRGPVTLFGGEAAPRVLTDFAVHYIPVIMEPLQLSGLRSLDLRELPIISAEEVLRILSVSPALEHCCLQSLECLKDFALPGHKQESLTRHGIKTSTIQLSHLRSLTLEPGIRAPYHSHISSHPGPGGSDKQCPGNRHYLIRRQ</sequence>
<dbReference type="InterPro" id="IPR001810">
    <property type="entry name" value="F-box_dom"/>
</dbReference>
<reference evidence="3 4" key="1">
    <citation type="submission" date="2014-04" db="EMBL/GenBank/DDBJ databases">
        <authorList>
            <consortium name="DOE Joint Genome Institute"/>
            <person name="Kuo A."/>
            <person name="Girlanda M."/>
            <person name="Perotto S."/>
            <person name="Kohler A."/>
            <person name="Nagy L.G."/>
            <person name="Floudas D."/>
            <person name="Copeland A."/>
            <person name="Barry K.W."/>
            <person name="Cichocki N."/>
            <person name="Veneault-Fourrey C."/>
            <person name="LaButti K."/>
            <person name="Lindquist E.A."/>
            <person name="Lipzen A."/>
            <person name="Lundell T."/>
            <person name="Morin E."/>
            <person name="Murat C."/>
            <person name="Sun H."/>
            <person name="Tunlid A."/>
            <person name="Henrissat B."/>
            <person name="Grigoriev I.V."/>
            <person name="Hibbett D.S."/>
            <person name="Martin F."/>
            <person name="Nordberg H.P."/>
            <person name="Cantor M.N."/>
            <person name="Hua S.X."/>
        </authorList>
    </citation>
    <scope>NUCLEOTIDE SEQUENCE [LARGE SCALE GENOMIC DNA]</scope>
    <source>
        <strain evidence="3 4">MUT 4182</strain>
    </source>
</reference>
<keyword evidence="4" id="KW-1185">Reference proteome</keyword>
<feature type="region of interest" description="Disordered" evidence="1">
    <location>
        <begin position="79"/>
        <end position="99"/>
    </location>
</feature>
<feature type="region of interest" description="Disordered" evidence="1">
    <location>
        <begin position="1"/>
        <end position="20"/>
    </location>
</feature>
<accession>A0A0C3Q149</accession>
<dbReference type="InterPro" id="IPR036047">
    <property type="entry name" value="F-box-like_dom_sf"/>
</dbReference>
<evidence type="ECO:0000313" key="4">
    <source>
        <dbReference type="Proteomes" id="UP000054248"/>
    </source>
</evidence>
<dbReference type="Gene3D" id="1.20.1280.50">
    <property type="match status" value="1"/>
</dbReference>
<protein>
    <recommendedName>
        <fullName evidence="2">F-box domain-containing protein</fullName>
    </recommendedName>
</protein>
<proteinExistence type="predicted"/>
<evidence type="ECO:0000313" key="3">
    <source>
        <dbReference type="EMBL" id="KIO15839.1"/>
    </source>
</evidence>
<evidence type="ECO:0000256" key="1">
    <source>
        <dbReference type="SAM" id="MobiDB-lite"/>
    </source>
</evidence>
<dbReference type="EMBL" id="KN823791">
    <property type="protein sequence ID" value="KIO15839.1"/>
    <property type="molecule type" value="Genomic_DNA"/>
</dbReference>
<organism evidence="3 4">
    <name type="scientific">Tulasnella calospora MUT 4182</name>
    <dbReference type="NCBI Taxonomy" id="1051891"/>
    <lineage>
        <taxon>Eukaryota</taxon>
        <taxon>Fungi</taxon>
        <taxon>Dikarya</taxon>
        <taxon>Basidiomycota</taxon>
        <taxon>Agaricomycotina</taxon>
        <taxon>Agaricomycetes</taxon>
        <taxon>Cantharellales</taxon>
        <taxon>Tulasnellaceae</taxon>
        <taxon>Tulasnella</taxon>
    </lineage>
</organism>
<dbReference type="SUPFAM" id="SSF81383">
    <property type="entry name" value="F-box domain"/>
    <property type="match status" value="1"/>
</dbReference>
<dbReference type="Proteomes" id="UP000054248">
    <property type="component" value="Unassembled WGS sequence"/>
</dbReference>
<evidence type="ECO:0000259" key="2">
    <source>
        <dbReference type="Pfam" id="PF12937"/>
    </source>
</evidence>
<feature type="region of interest" description="Disordered" evidence="1">
    <location>
        <begin position="354"/>
        <end position="373"/>
    </location>
</feature>
<feature type="domain" description="F-box" evidence="2">
    <location>
        <begin position="106"/>
        <end position="152"/>
    </location>
</feature>
<reference evidence="4" key="2">
    <citation type="submission" date="2015-01" db="EMBL/GenBank/DDBJ databases">
        <title>Evolutionary Origins and Diversification of the Mycorrhizal Mutualists.</title>
        <authorList>
            <consortium name="DOE Joint Genome Institute"/>
            <consortium name="Mycorrhizal Genomics Consortium"/>
            <person name="Kohler A."/>
            <person name="Kuo A."/>
            <person name="Nagy L.G."/>
            <person name="Floudas D."/>
            <person name="Copeland A."/>
            <person name="Barry K.W."/>
            <person name="Cichocki N."/>
            <person name="Veneault-Fourrey C."/>
            <person name="LaButti K."/>
            <person name="Lindquist E.A."/>
            <person name="Lipzen A."/>
            <person name="Lundell T."/>
            <person name="Morin E."/>
            <person name="Murat C."/>
            <person name="Riley R."/>
            <person name="Ohm R."/>
            <person name="Sun H."/>
            <person name="Tunlid A."/>
            <person name="Henrissat B."/>
            <person name="Grigoriev I.V."/>
            <person name="Hibbett D.S."/>
            <person name="Martin F."/>
        </authorList>
    </citation>
    <scope>NUCLEOTIDE SEQUENCE [LARGE SCALE GENOMIC DNA]</scope>
    <source>
        <strain evidence="4">MUT 4182</strain>
    </source>
</reference>
<gene>
    <name evidence="3" type="ORF">M407DRAFT_235390</name>
</gene>
<name>A0A0C3Q149_9AGAM</name>
<dbReference type="AlphaFoldDB" id="A0A0C3Q149"/>